<comment type="caution">
    <text evidence="1">The sequence shown here is derived from an EMBL/GenBank/DDBJ whole genome shotgun (WGS) entry which is preliminary data.</text>
</comment>
<proteinExistence type="predicted"/>
<dbReference type="AlphaFoldDB" id="A0A0F8WKD7"/>
<protein>
    <submittedName>
        <fullName evidence="1">Uncharacterized protein</fullName>
    </submittedName>
</protein>
<evidence type="ECO:0000313" key="1">
    <source>
        <dbReference type="EMBL" id="KKK57138.1"/>
    </source>
</evidence>
<accession>A0A0F8WKD7</accession>
<dbReference type="EMBL" id="LAZR01064635">
    <property type="protein sequence ID" value="KKK57138.1"/>
    <property type="molecule type" value="Genomic_DNA"/>
</dbReference>
<name>A0A0F8WKD7_9ZZZZ</name>
<organism evidence="1">
    <name type="scientific">marine sediment metagenome</name>
    <dbReference type="NCBI Taxonomy" id="412755"/>
    <lineage>
        <taxon>unclassified sequences</taxon>
        <taxon>metagenomes</taxon>
        <taxon>ecological metagenomes</taxon>
    </lineage>
</organism>
<reference evidence="1" key="1">
    <citation type="journal article" date="2015" name="Nature">
        <title>Complex archaea that bridge the gap between prokaryotes and eukaryotes.</title>
        <authorList>
            <person name="Spang A."/>
            <person name="Saw J.H."/>
            <person name="Jorgensen S.L."/>
            <person name="Zaremba-Niedzwiedzka K."/>
            <person name="Martijn J."/>
            <person name="Lind A.E."/>
            <person name="van Eijk R."/>
            <person name="Schleper C."/>
            <person name="Guy L."/>
            <person name="Ettema T.J."/>
        </authorList>
    </citation>
    <scope>NUCLEOTIDE SEQUENCE</scope>
</reference>
<sequence length="192" mass="20095">MGDIANVLIGIGELYIGPEGEALPDITGDSITWAGGWKKVGFTDDGVSFEHGVEHFEGVIDQELSAVKAVPTAEALTIRTNLAEADLERLALAIAGAAFSTIAQGSGQSGQDVIKIGGGPLVVKALGFEGKSPEGGFRLIFVHRVYATEAMTQSYKKGEKTMFPVAFKALADTAKAVGEKLATINDWTQAAL</sequence>
<dbReference type="Pfam" id="PF25681">
    <property type="entry name" value="Phage_TTP_17"/>
    <property type="match status" value="1"/>
</dbReference>
<dbReference type="InterPro" id="IPR058154">
    <property type="entry name" value="Bxb1_TTP-like"/>
</dbReference>
<gene>
    <name evidence="1" type="ORF">LCGC14_3057510</name>
</gene>